<dbReference type="PANTHER" id="PTHR48006">
    <property type="entry name" value="LEUCINE-RICH REPEAT-CONTAINING PROTEIN DDB_G0281931-RELATED"/>
    <property type="match status" value="1"/>
</dbReference>
<dbReference type="FunFam" id="2.60.120.430:FF:000004">
    <property type="entry name" value="Putative leucine-rich repeat receptor-like serine/threonine-protein kinase"/>
    <property type="match status" value="1"/>
</dbReference>
<dbReference type="FunFam" id="1.10.510.10:FF:000044">
    <property type="entry name" value="Putative LRR receptor-like serine/threonine-protein kinase"/>
    <property type="match status" value="1"/>
</dbReference>
<dbReference type="Pfam" id="PF07714">
    <property type="entry name" value="PK_Tyr_Ser-Thr"/>
    <property type="match status" value="1"/>
</dbReference>
<keyword evidence="9" id="KW-0677">Repeat</keyword>
<evidence type="ECO:0000256" key="5">
    <source>
        <dbReference type="ARBA" id="ARBA00022614"/>
    </source>
</evidence>
<keyword evidence="3" id="KW-0723">Serine/threonine-protein kinase</keyword>
<evidence type="ECO:0000256" key="6">
    <source>
        <dbReference type="ARBA" id="ARBA00022679"/>
    </source>
</evidence>
<keyword evidence="11" id="KW-0418">Kinase</keyword>
<comment type="catalytic activity">
    <reaction evidence="18">
        <text>L-seryl-[protein] + ATP = O-phospho-L-seryl-[protein] + ADP + H(+)</text>
        <dbReference type="Rhea" id="RHEA:17989"/>
        <dbReference type="Rhea" id="RHEA-COMP:9863"/>
        <dbReference type="Rhea" id="RHEA-COMP:11604"/>
        <dbReference type="ChEBI" id="CHEBI:15378"/>
        <dbReference type="ChEBI" id="CHEBI:29999"/>
        <dbReference type="ChEBI" id="CHEBI:30616"/>
        <dbReference type="ChEBI" id="CHEBI:83421"/>
        <dbReference type="ChEBI" id="CHEBI:456216"/>
        <dbReference type="EC" id="2.7.11.1"/>
    </reaction>
</comment>
<dbReference type="STRING" id="542762.A0A4S4E161"/>
<evidence type="ECO:0000256" key="18">
    <source>
        <dbReference type="ARBA" id="ARBA00048679"/>
    </source>
</evidence>
<keyword evidence="8" id="KW-0732">Signal</keyword>
<comment type="catalytic activity">
    <reaction evidence="17">
        <text>L-threonyl-[protein] + ATP = O-phospho-L-threonyl-[protein] + ADP + H(+)</text>
        <dbReference type="Rhea" id="RHEA:46608"/>
        <dbReference type="Rhea" id="RHEA-COMP:11060"/>
        <dbReference type="Rhea" id="RHEA-COMP:11605"/>
        <dbReference type="ChEBI" id="CHEBI:15378"/>
        <dbReference type="ChEBI" id="CHEBI:30013"/>
        <dbReference type="ChEBI" id="CHEBI:30616"/>
        <dbReference type="ChEBI" id="CHEBI:61977"/>
        <dbReference type="ChEBI" id="CHEBI:456216"/>
        <dbReference type="EC" id="2.7.11.1"/>
    </reaction>
</comment>
<dbReference type="InterPro" id="IPR001611">
    <property type="entry name" value="Leu-rich_rpt"/>
</dbReference>
<dbReference type="Gene3D" id="3.30.200.20">
    <property type="entry name" value="Phosphorylase Kinase, domain 1"/>
    <property type="match status" value="1"/>
</dbReference>
<dbReference type="GO" id="GO:0004674">
    <property type="term" value="F:protein serine/threonine kinase activity"/>
    <property type="evidence" value="ECO:0007669"/>
    <property type="project" value="UniProtKB-KW"/>
</dbReference>
<keyword evidence="14 20" id="KW-0472">Membrane</keyword>
<dbReference type="InterPro" id="IPR051824">
    <property type="entry name" value="LRR_Rcpt-Like_S/T_Kinase"/>
</dbReference>
<keyword evidence="10" id="KW-0547">Nucleotide-binding</keyword>
<feature type="domain" description="Protein kinase" evidence="21">
    <location>
        <begin position="735"/>
        <end position="1020"/>
    </location>
</feature>
<comment type="caution">
    <text evidence="22">The sequence shown here is derived from an EMBL/GenBank/DDBJ whole genome shotgun (WGS) entry which is preliminary data.</text>
</comment>
<dbReference type="FunFam" id="3.30.200.20:FF:000217">
    <property type="entry name" value="probable LRR receptor-like serine/threonine-protein kinase At1g53430"/>
    <property type="match status" value="1"/>
</dbReference>
<evidence type="ECO:0000256" key="3">
    <source>
        <dbReference type="ARBA" id="ARBA00022527"/>
    </source>
</evidence>
<keyword evidence="4" id="KW-0597">Phosphoprotein</keyword>
<evidence type="ECO:0000256" key="7">
    <source>
        <dbReference type="ARBA" id="ARBA00022692"/>
    </source>
</evidence>
<dbReference type="EC" id="2.7.11.1" evidence="2"/>
<organism evidence="22 23">
    <name type="scientific">Camellia sinensis var. sinensis</name>
    <name type="common">China tea</name>
    <dbReference type="NCBI Taxonomy" id="542762"/>
    <lineage>
        <taxon>Eukaryota</taxon>
        <taxon>Viridiplantae</taxon>
        <taxon>Streptophyta</taxon>
        <taxon>Embryophyta</taxon>
        <taxon>Tracheophyta</taxon>
        <taxon>Spermatophyta</taxon>
        <taxon>Magnoliopsida</taxon>
        <taxon>eudicotyledons</taxon>
        <taxon>Gunneridae</taxon>
        <taxon>Pentapetalae</taxon>
        <taxon>asterids</taxon>
        <taxon>Ericales</taxon>
        <taxon>Theaceae</taxon>
        <taxon>Camellia</taxon>
    </lineage>
</organism>
<dbReference type="Pfam" id="PF11721">
    <property type="entry name" value="Malectin"/>
    <property type="match status" value="1"/>
</dbReference>
<evidence type="ECO:0000256" key="11">
    <source>
        <dbReference type="ARBA" id="ARBA00022777"/>
    </source>
</evidence>
<name>A0A4S4E161_CAMSN</name>
<evidence type="ECO:0000256" key="12">
    <source>
        <dbReference type="ARBA" id="ARBA00022840"/>
    </source>
</evidence>
<dbReference type="Gene3D" id="1.10.510.10">
    <property type="entry name" value="Transferase(Phosphotransferase) domain 1"/>
    <property type="match status" value="1"/>
</dbReference>
<dbReference type="PANTHER" id="PTHR48006:SF72">
    <property type="entry name" value="LRR RECEPTOR-LIKE SERINE_THREONINE-PROTEIN KINASE RFK1-RELATED"/>
    <property type="match status" value="1"/>
</dbReference>
<keyword evidence="12" id="KW-0067">ATP-binding</keyword>
<dbReference type="GO" id="GO:0005524">
    <property type="term" value="F:ATP binding"/>
    <property type="evidence" value="ECO:0007669"/>
    <property type="project" value="UniProtKB-KW"/>
</dbReference>
<evidence type="ECO:0000259" key="21">
    <source>
        <dbReference type="PROSITE" id="PS50011"/>
    </source>
</evidence>
<comment type="subcellular location">
    <subcellularLocation>
        <location evidence="1">Membrane</location>
        <topology evidence="1">Single-pass type I membrane protein</topology>
    </subcellularLocation>
</comment>
<dbReference type="InterPro" id="IPR000719">
    <property type="entry name" value="Prot_kinase_dom"/>
</dbReference>
<dbReference type="InterPro" id="IPR001245">
    <property type="entry name" value="Ser-Thr/Tyr_kinase_cat_dom"/>
</dbReference>
<reference evidence="22 23" key="1">
    <citation type="journal article" date="2018" name="Proc. Natl. Acad. Sci. U.S.A.">
        <title>Draft genome sequence of Camellia sinensis var. sinensis provides insights into the evolution of the tea genome and tea quality.</title>
        <authorList>
            <person name="Wei C."/>
            <person name="Yang H."/>
            <person name="Wang S."/>
            <person name="Zhao J."/>
            <person name="Liu C."/>
            <person name="Gao L."/>
            <person name="Xia E."/>
            <person name="Lu Y."/>
            <person name="Tai Y."/>
            <person name="She G."/>
            <person name="Sun J."/>
            <person name="Cao H."/>
            <person name="Tong W."/>
            <person name="Gao Q."/>
            <person name="Li Y."/>
            <person name="Deng W."/>
            <person name="Jiang X."/>
            <person name="Wang W."/>
            <person name="Chen Q."/>
            <person name="Zhang S."/>
            <person name="Li H."/>
            <person name="Wu J."/>
            <person name="Wang P."/>
            <person name="Li P."/>
            <person name="Shi C."/>
            <person name="Zheng F."/>
            <person name="Jian J."/>
            <person name="Huang B."/>
            <person name="Shan D."/>
            <person name="Shi M."/>
            <person name="Fang C."/>
            <person name="Yue Y."/>
            <person name="Li F."/>
            <person name="Li D."/>
            <person name="Wei S."/>
            <person name="Han B."/>
            <person name="Jiang C."/>
            <person name="Yin Y."/>
            <person name="Xia T."/>
            <person name="Zhang Z."/>
            <person name="Bennetzen J.L."/>
            <person name="Zhao S."/>
            <person name="Wan X."/>
        </authorList>
    </citation>
    <scope>NUCLEOTIDE SEQUENCE [LARGE SCALE GENOMIC DNA]</scope>
    <source>
        <strain evidence="23">cv. Shuchazao</strain>
        <tissue evidence="22">Leaf</tissue>
    </source>
</reference>
<dbReference type="FunFam" id="3.80.10.10:FF:000400">
    <property type="entry name" value="Nuclear pore complex protein NUP107"/>
    <property type="match status" value="1"/>
</dbReference>
<dbReference type="AlphaFoldDB" id="A0A4S4E161"/>
<dbReference type="Proteomes" id="UP000306102">
    <property type="component" value="Unassembled WGS sequence"/>
</dbReference>
<proteinExistence type="predicted"/>
<dbReference type="Pfam" id="PF00560">
    <property type="entry name" value="LRR_1"/>
    <property type="match status" value="4"/>
</dbReference>
<evidence type="ECO:0000256" key="19">
    <source>
        <dbReference type="SAM" id="MobiDB-lite"/>
    </source>
</evidence>
<evidence type="ECO:0000256" key="20">
    <source>
        <dbReference type="SAM" id="Phobius"/>
    </source>
</evidence>
<feature type="region of interest" description="Disordered" evidence="19">
    <location>
        <begin position="1047"/>
        <end position="1077"/>
    </location>
</feature>
<dbReference type="InterPro" id="IPR011009">
    <property type="entry name" value="Kinase-like_dom_sf"/>
</dbReference>
<feature type="compositionally biased region" description="Polar residues" evidence="19">
    <location>
        <begin position="1049"/>
        <end position="1077"/>
    </location>
</feature>
<dbReference type="GO" id="GO:0016020">
    <property type="term" value="C:membrane"/>
    <property type="evidence" value="ECO:0007669"/>
    <property type="project" value="UniProtKB-SubCell"/>
</dbReference>
<dbReference type="PROSITE" id="PS50011">
    <property type="entry name" value="PROTEIN_KINASE_DOM"/>
    <property type="match status" value="1"/>
</dbReference>
<dbReference type="Gene3D" id="3.80.10.10">
    <property type="entry name" value="Ribonuclease Inhibitor"/>
    <property type="match status" value="2"/>
</dbReference>
<dbReference type="EMBL" id="SDRB02008938">
    <property type="protein sequence ID" value="THG08955.1"/>
    <property type="molecule type" value="Genomic_DNA"/>
</dbReference>
<evidence type="ECO:0000313" key="23">
    <source>
        <dbReference type="Proteomes" id="UP000306102"/>
    </source>
</evidence>
<keyword evidence="6" id="KW-0808">Transferase</keyword>
<keyword evidence="13 20" id="KW-1133">Transmembrane helix</keyword>
<gene>
    <name evidence="22" type="ORF">TEA_014530</name>
</gene>
<dbReference type="SUPFAM" id="SSF56112">
    <property type="entry name" value="Protein kinase-like (PK-like)"/>
    <property type="match status" value="1"/>
</dbReference>
<dbReference type="SMART" id="SM00220">
    <property type="entry name" value="S_TKc"/>
    <property type="match status" value="1"/>
</dbReference>
<evidence type="ECO:0000256" key="13">
    <source>
        <dbReference type="ARBA" id="ARBA00022989"/>
    </source>
</evidence>
<evidence type="ECO:0000256" key="10">
    <source>
        <dbReference type="ARBA" id="ARBA00022741"/>
    </source>
</evidence>
<dbReference type="InterPro" id="IPR032675">
    <property type="entry name" value="LRR_dom_sf"/>
</dbReference>
<keyword evidence="23" id="KW-1185">Reference proteome</keyword>
<dbReference type="PROSITE" id="PS00108">
    <property type="entry name" value="PROTEIN_KINASE_ST"/>
    <property type="match status" value="1"/>
</dbReference>
<evidence type="ECO:0000256" key="1">
    <source>
        <dbReference type="ARBA" id="ARBA00004479"/>
    </source>
</evidence>
<evidence type="ECO:0000256" key="15">
    <source>
        <dbReference type="ARBA" id="ARBA00023170"/>
    </source>
</evidence>
<dbReference type="InterPro" id="IPR021720">
    <property type="entry name" value="Malectin_dom"/>
</dbReference>
<accession>A0A4S4E161</accession>
<evidence type="ECO:0000256" key="8">
    <source>
        <dbReference type="ARBA" id="ARBA00022729"/>
    </source>
</evidence>
<protein>
    <recommendedName>
        <fullName evidence="2">non-specific serine/threonine protein kinase</fullName>
        <ecNumber evidence="2">2.7.11.1</ecNumber>
    </recommendedName>
</protein>
<keyword evidence="5" id="KW-0433">Leucine-rich repeat</keyword>
<keyword evidence="15" id="KW-0675">Receptor</keyword>
<evidence type="ECO:0000313" key="22">
    <source>
        <dbReference type="EMBL" id="THG08955.1"/>
    </source>
</evidence>
<evidence type="ECO:0000256" key="14">
    <source>
        <dbReference type="ARBA" id="ARBA00023136"/>
    </source>
</evidence>
<evidence type="ECO:0000256" key="2">
    <source>
        <dbReference type="ARBA" id="ARBA00012513"/>
    </source>
</evidence>
<evidence type="ECO:0000256" key="17">
    <source>
        <dbReference type="ARBA" id="ARBA00047899"/>
    </source>
</evidence>
<feature type="transmembrane region" description="Helical" evidence="20">
    <location>
        <begin position="693"/>
        <end position="713"/>
    </location>
</feature>
<keyword evidence="16" id="KW-0325">Glycoprotein</keyword>
<sequence>MRKGYLRQFTLDGLIYISGPISQQLKILGQLVIYYGIRAIVVGVDALQQIAITMGAKYWKFNGDSCQVEQVGVTPQAPSGSQSTVYCPCNFTNDIYCHVTTIVLKGFSLPGVLPPELVKLPYIQTISVLANRLSGEIPKELGNVSSLTYLNAAVLLIIGLSCFWSLRFSESKLPQDEVDALQQIAITMGAKYWKFNGDSCQVEQVGVTPQAPSGSQSTVYCPCNFTNDIYCHVTTIVLKGFSLPGVLPPELVKLPYIQTISVLANRLSGEIPKELANVSSLTFLNLEANKFSGSVPPELGKLNNLNTLMLSSNQLSGKLPTSFAELQNLTDFRINDNNFSGAIPDFIQNWKQLQRLRISDINGTAQEFPNLGNTAGLEILVLRNCNISGEIPEYIWKMENLQVLDVSFNSLVGEIPNDINGKSLRFMFLSGNMLSGNVPDSILKDGRSIDFSYNDLTWQGPDQPACHENIKRILPCMSDFNCPRYGCSLHVNCGGNDLTMKENDNMVLYEGDAQVLGGTAKYFNSINSYWGLSSTGDFMDDNDYQNARFTEVSPSTNISELYSTARISPLSLTYFRYCLENGSYTVSLHFAEILFTNDNTYSSLGKRIFDIYIQGQLVRKDFNIEGVAGGALKPVIEQFNTSVTDNILEIRFYWAGKGTTRIPRRGVYGPIISAISLNPTFKSCSEGRKKAAATAYIAVGVVAIFVIFLIVNFEGLELQTGSFTLRQIKAATKNFDSANKIGEGGFGPVYKGLLSDGTEIAVKQLSSKSTQGNREFLNEIGMISCLQHPNLVKLHGCCIEGDQLLLVYEYMENNSLARALFDDRLLILDWPTRLNICIGIARGLAFLHEESRFKIVHRDIKATNVLLDKNLNPKISDFGLARLNEDEKSHISTRAAGTIGYMAPEYALWGYLTYKADVYSFGVVALEIVSGKNNNNYMPSNNCICLLDWVLEDFLSSSIACHLQQGGNLADLIDSKLGTEFNNVEVGRMVKVALLCTNASPSLRPTMSEVVSMLEGQMSIPEVIPEPNSYTEDLRFKAMRDFHREKQNHSFSGSQSQNSTTIRTGFGSSSTSVDKSL</sequence>
<evidence type="ECO:0000256" key="9">
    <source>
        <dbReference type="ARBA" id="ARBA00022737"/>
    </source>
</evidence>
<dbReference type="InterPro" id="IPR008271">
    <property type="entry name" value="Ser/Thr_kinase_AS"/>
</dbReference>
<dbReference type="Gene3D" id="2.60.120.430">
    <property type="entry name" value="Galactose-binding lectin"/>
    <property type="match status" value="1"/>
</dbReference>
<evidence type="ECO:0000256" key="4">
    <source>
        <dbReference type="ARBA" id="ARBA00022553"/>
    </source>
</evidence>
<keyword evidence="7 20" id="KW-0812">Transmembrane</keyword>
<dbReference type="CDD" id="cd14066">
    <property type="entry name" value="STKc_IRAK"/>
    <property type="match status" value="1"/>
</dbReference>
<dbReference type="SUPFAM" id="SSF52058">
    <property type="entry name" value="L domain-like"/>
    <property type="match status" value="2"/>
</dbReference>
<evidence type="ECO:0000256" key="16">
    <source>
        <dbReference type="ARBA" id="ARBA00023180"/>
    </source>
</evidence>